<organism evidence="1 2">
    <name type="scientific">Thalassotalea eurytherma</name>
    <dbReference type="NCBI Taxonomy" id="1144278"/>
    <lineage>
        <taxon>Bacteria</taxon>
        <taxon>Pseudomonadati</taxon>
        <taxon>Pseudomonadota</taxon>
        <taxon>Gammaproteobacteria</taxon>
        <taxon>Alteromonadales</taxon>
        <taxon>Colwelliaceae</taxon>
        <taxon>Thalassotalea</taxon>
    </lineage>
</organism>
<keyword evidence="2" id="KW-1185">Reference proteome</keyword>
<sequence length="33" mass="3836">MRWPFLLRDMKVIDVVIGLISEPLTFRKSGFVA</sequence>
<reference evidence="1 2" key="1">
    <citation type="submission" date="2023-03" db="EMBL/GenBank/DDBJ databases">
        <title>Draft genome sequence of Thalassotalea eurytherma JCM 18482T.</title>
        <authorList>
            <person name="Sawabe T."/>
        </authorList>
    </citation>
    <scope>NUCLEOTIDE SEQUENCE [LARGE SCALE GENOMIC DNA]</scope>
    <source>
        <strain evidence="1 2">JCM 18482</strain>
    </source>
</reference>
<comment type="caution">
    <text evidence="1">The sequence shown here is derived from an EMBL/GenBank/DDBJ whole genome shotgun (WGS) entry which is preliminary data.</text>
</comment>
<proteinExistence type="predicted"/>
<protein>
    <submittedName>
        <fullName evidence="1">Uncharacterized protein</fullName>
    </submittedName>
</protein>
<dbReference type="EMBL" id="BSSU01000008">
    <property type="protein sequence ID" value="GLX82262.1"/>
    <property type="molecule type" value="Genomic_DNA"/>
</dbReference>
<gene>
    <name evidence="1" type="ORF">theurythT_17140</name>
</gene>
<name>A0ABQ6H616_9GAMM</name>
<dbReference type="Proteomes" id="UP001157133">
    <property type="component" value="Unassembled WGS sequence"/>
</dbReference>
<accession>A0ABQ6H616</accession>
<evidence type="ECO:0000313" key="1">
    <source>
        <dbReference type="EMBL" id="GLX82262.1"/>
    </source>
</evidence>
<evidence type="ECO:0000313" key="2">
    <source>
        <dbReference type="Proteomes" id="UP001157133"/>
    </source>
</evidence>